<feature type="transmembrane region" description="Helical" evidence="1">
    <location>
        <begin position="243"/>
        <end position="266"/>
    </location>
</feature>
<feature type="transmembrane region" description="Helical" evidence="1">
    <location>
        <begin position="152"/>
        <end position="170"/>
    </location>
</feature>
<keyword evidence="4" id="KW-1185">Reference proteome</keyword>
<feature type="transmembrane region" description="Helical" evidence="1">
    <location>
        <begin position="129"/>
        <end position="146"/>
    </location>
</feature>
<feature type="transmembrane region" description="Helical" evidence="1">
    <location>
        <begin position="370"/>
        <end position="388"/>
    </location>
</feature>
<gene>
    <name evidence="3" type="ORF">N0B31_02920</name>
</gene>
<dbReference type="NCBIfam" id="TIGR03663">
    <property type="entry name" value="flippase activity-associated protein Agl23"/>
    <property type="match status" value="1"/>
</dbReference>
<dbReference type="AlphaFoldDB" id="A0A9E7R437"/>
<dbReference type="InterPro" id="IPR019962">
    <property type="entry name" value="CHP03663"/>
</dbReference>
<feature type="transmembrane region" description="Helical" evidence="1">
    <location>
        <begin position="100"/>
        <end position="120"/>
    </location>
</feature>
<dbReference type="PANTHER" id="PTHR41710">
    <property type="entry name" value="GLYCOSYL TRANSFERASE, FAMILY 39"/>
    <property type="match status" value="1"/>
</dbReference>
<proteinExistence type="predicted"/>
<keyword evidence="1" id="KW-0472">Membrane</keyword>
<name>A0A9E7R437_9EURY</name>
<feature type="domain" description="Glycosyltransferase RgtA/B/C/D-like" evidence="2">
    <location>
        <begin position="80"/>
        <end position="211"/>
    </location>
</feature>
<keyword evidence="1" id="KW-0812">Transmembrane</keyword>
<sequence length="604" mass="65533">MAARTDDSDYLHSLSVLDRVPYLGDADDATRGVVLTVVAGLLLRLVALGARPAHFDEGRVAYFTEYFVRTGAFEYRSIIHGPFIQHVNAALFPVLGPTDFASRLVVALVGAALPATALLLRHRLRDTETVALALFLALNPVLLYYSRFSRSSILVAGFMFGAFALFVYAYDTRDVRPFYLGTLLVGFGFASKENAILYVLCWLGAGALVADRALFGPRDYDGGSDRVRALYARTRDRGDGETVVRVASHAILASVLLLVVVLFFYAPRGAGSPVEVGGQPVGLYGLLSNPGAFGGVLDATIGDIEKIAYWFEQSGSEGGEALTVSGLVDKFVNFGGQTLETYAYYAAALGTFGVLGFLYERYGAARPRPFVMFASYWAFASAIGYPIGTDIYGAWITVNVLVPLAIPAAVTLAALYRVGWESFADDDRVSVGLVAVLFLLVGGQLAVATANGVYLNDDTADGMVQYAQPSDSMRQATEAMREAERSGADPAVLVYGDLYVDNEDDFVGLGNDDIRVPLHPQCMKFFPSLSLPWYHYKDDIGTVCASNSTQFDEAYAGEPPVVLAPVVHESFLDERLEGYEKSTFYLRTAAGDRKETLLYVRAEE</sequence>
<organism evidence="3 4">
    <name type="scientific">Salinirubellus salinus</name>
    <dbReference type="NCBI Taxonomy" id="1364945"/>
    <lineage>
        <taxon>Archaea</taxon>
        <taxon>Methanobacteriati</taxon>
        <taxon>Methanobacteriota</taxon>
        <taxon>Stenosarchaea group</taxon>
        <taxon>Halobacteria</taxon>
        <taxon>Halobacteriales</taxon>
        <taxon>Natronomonadaceae</taxon>
        <taxon>Salinirubellus</taxon>
    </lineage>
</organism>
<dbReference type="GeneID" id="74941340"/>
<evidence type="ECO:0000313" key="4">
    <source>
        <dbReference type="Proteomes" id="UP001057580"/>
    </source>
</evidence>
<evidence type="ECO:0000256" key="1">
    <source>
        <dbReference type="SAM" id="Phobius"/>
    </source>
</evidence>
<protein>
    <submittedName>
        <fullName evidence="3">TIGR03663 family protein</fullName>
    </submittedName>
</protein>
<dbReference type="RefSeq" id="WP_260594295.1">
    <property type="nucleotide sequence ID" value="NZ_CP104003.1"/>
</dbReference>
<feature type="transmembrane region" description="Helical" evidence="1">
    <location>
        <begin position="428"/>
        <end position="447"/>
    </location>
</feature>
<dbReference type="KEGG" id="ssai:N0B31_02920"/>
<dbReference type="Pfam" id="PF13231">
    <property type="entry name" value="PMT_2"/>
    <property type="match status" value="1"/>
</dbReference>
<accession>A0A9E7R437</accession>
<dbReference type="EMBL" id="CP104003">
    <property type="protein sequence ID" value="UWM55242.1"/>
    <property type="molecule type" value="Genomic_DNA"/>
</dbReference>
<feature type="transmembrane region" description="Helical" evidence="1">
    <location>
        <begin position="394"/>
        <end position="416"/>
    </location>
</feature>
<dbReference type="InterPro" id="IPR038731">
    <property type="entry name" value="RgtA/B/C-like"/>
</dbReference>
<feature type="transmembrane region" description="Helical" evidence="1">
    <location>
        <begin position="342"/>
        <end position="358"/>
    </location>
</feature>
<reference evidence="3" key="1">
    <citation type="submission" date="2022-09" db="EMBL/GenBank/DDBJ databases">
        <title>Diverse halophilic archaea isolated from saline environments.</title>
        <authorList>
            <person name="Cui H.-L."/>
        </authorList>
    </citation>
    <scope>NUCLEOTIDE SEQUENCE</scope>
    <source>
        <strain evidence="3">ZS-35-S2</strain>
    </source>
</reference>
<dbReference type="Proteomes" id="UP001057580">
    <property type="component" value="Chromosome"/>
</dbReference>
<keyword evidence="1" id="KW-1133">Transmembrane helix</keyword>
<evidence type="ECO:0000313" key="3">
    <source>
        <dbReference type="EMBL" id="UWM55242.1"/>
    </source>
</evidence>
<dbReference type="PANTHER" id="PTHR41710:SF2">
    <property type="entry name" value="GLYCOSYL TRANSFERASE FAMILY 39_83 DOMAIN-CONTAINING PROTEIN"/>
    <property type="match status" value="1"/>
</dbReference>
<evidence type="ECO:0000259" key="2">
    <source>
        <dbReference type="Pfam" id="PF13231"/>
    </source>
</evidence>